<dbReference type="PANTHER" id="PTHR37973:SF1">
    <property type="entry name" value="DICKKOPF_N DOMAIN-CONTAINING PROTEIN"/>
    <property type="match status" value="1"/>
</dbReference>
<organism evidence="1 2">
    <name type="scientific">Setaria digitata</name>
    <dbReference type="NCBI Taxonomy" id="48799"/>
    <lineage>
        <taxon>Eukaryota</taxon>
        <taxon>Metazoa</taxon>
        <taxon>Ecdysozoa</taxon>
        <taxon>Nematoda</taxon>
        <taxon>Chromadorea</taxon>
        <taxon>Rhabditida</taxon>
        <taxon>Spirurina</taxon>
        <taxon>Spiruromorpha</taxon>
        <taxon>Filarioidea</taxon>
        <taxon>Setariidae</taxon>
        <taxon>Setaria</taxon>
    </lineage>
</organism>
<dbReference type="AlphaFoldDB" id="A0A915PIG6"/>
<evidence type="ECO:0000313" key="2">
    <source>
        <dbReference type="WBParaSite" id="sdigi.contig122.g4784.t1"/>
    </source>
</evidence>
<dbReference type="PANTHER" id="PTHR37973">
    <property type="entry name" value="CHONDROITIN PROTEOGLYCAN 3"/>
    <property type="match status" value="1"/>
</dbReference>
<proteinExistence type="predicted"/>
<accession>A0A915PIG6</accession>
<name>A0A915PIG6_9BILA</name>
<keyword evidence="1" id="KW-1185">Reference proteome</keyword>
<dbReference type="Proteomes" id="UP000887581">
    <property type="component" value="Unplaced"/>
</dbReference>
<sequence>MKIFAAATVISVLEIVLLGITCYASSSSLTIEQIITANLTDFGNSTRMSRELKSEKEGQKDTIASCKAIATCYGDSDCPGGRCLGFAVGTCNCAACVQFLHCKTDKDCGGLRGACTDQNFCNCDRAYRYVGFLGALDVMAKICNRKECIQNTTSCFGLPCNSGICSCPIQSQLPEIQISQSPELNFPETDFLNL</sequence>
<dbReference type="WBParaSite" id="sdigi.contig122.g4784.t1">
    <property type="protein sequence ID" value="sdigi.contig122.g4784.t1"/>
    <property type="gene ID" value="sdigi.contig122.g4784"/>
</dbReference>
<evidence type="ECO:0000313" key="1">
    <source>
        <dbReference type="Proteomes" id="UP000887581"/>
    </source>
</evidence>
<protein>
    <submittedName>
        <fullName evidence="2">Chondroitin proteoglycan 3</fullName>
    </submittedName>
</protein>
<reference evidence="2" key="1">
    <citation type="submission" date="2022-11" db="UniProtKB">
        <authorList>
            <consortium name="WormBaseParasite"/>
        </authorList>
    </citation>
    <scope>IDENTIFICATION</scope>
</reference>
<dbReference type="InterPro" id="IPR039260">
    <property type="entry name" value="Cpg-3"/>
</dbReference>